<dbReference type="AlphaFoldDB" id="I6YBA5"/>
<dbReference type="KEGG" id="mwe:WEN_02270"/>
<accession>I6YBA5</accession>
<sequence length="173" mass="18777">MIIQSLVAKVAIATLVTGIVGSSIAVPVVLTSGTTGTQVETKQSGPDLGECFVIPTETDDQQKQLLMCKEKGAERTGLDKKNYWYREGSGTGAKKTKVTKIIKRGEGLEITLEGDVSLVQIIPLKAKLENWSSIPKQADLNSICELTEDAEVKWQCFTEEGMAGITLTKFLEQ</sequence>
<dbReference type="Proteomes" id="UP000009005">
    <property type="component" value="Chromosome"/>
</dbReference>
<dbReference type="STRING" id="1197325.WEN_02270"/>
<dbReference type="OrthoDB" id="9747398at2"/>
<gene>
    <name evidence="1" type="ordered locus">WEN_02270</name>
</gene>
<evidence type="ECO:0000313" key="1">
    <source>
        <dbReference type="EMBL" id="AFN65241.1"/>
    </source>
</evidence>
<dbReference type="EMBL" id="CP003703">
    <property type="protein sequence ID" value="AFN65241.1"/>
    <property type="molecule type" value="Genomic_DNA"/>
</dbReference>
<keyword evidence="2" id="KW-1185">Reference proteome</keyword>
<dbReference type="PATRIC" id="fig|1197325.3.peg.487"/>
<organism evidence="1 2">
    <name type="scientific">Mycoplasma wenyonii (strain Massachusetts)</name>
    <name type="common">Eperythrozoon wenyonii</name>
    <dbReference type="NCBI Taxonomy" id="1197325"/>
    <lineage>
        <taxon>Bacteria</taxon>
        <taxon>Bacillati</taxon>
        <taxon>Mycoplasmatota</taxon>
        <taxon>Mollicutes</taxon>
        <taxon>Mycoplasmataceae</taxon>
        <taxon>Mycoplasma</taxon>
    </lineage>
</organism>
<name>I6YBA5_MYCWM</name>
<evidence type="ECO:0000313" key="2">
    <source>
        <dbReference type="Proteomes" id="UP000009005"/>
    </source>
</evidence>
<dbReference type="RefSeq" id="WP_014849951.1">
    <property type="nucleotide sequence ID" value="NC_018149.1"/>
</dbReference>
<proteinExistence type="predicted"/>
<protein>
    <submittedName>
        <fullName evidence="1">Uncharacterized protein</fullName>
    </submittedName>
</protein>
<dbReference type="HOGENOM" id="CLU_1545970_0_0_14"/>
<reference evidence="1 2" key="1">
    <citation type="journal article" date="2012" name="J. Bacteriol.">
        <title>Complete genome sequence of Mycoplasma wenyonii strain Massachusetts.</title>
        <authorList>
            <person name="Dos Santos A.P."/>
            <person name="Guimaraes A.M."/>
            <person name="do Nascimento N.C."/>
            <person name="Sanmiguel P.J."/>
            <person name="Messick J.B."/>
        </authorList>
    </citation>
    <scope>NUCLEOTIDE SEQUENCE [LARGE SCALE GENOMIC DNA]</scope>
    <source>
        <strain evidence="1 2">Massachusetts</strain>
    </source>
</reference>